<evidence type="ECO:0000313" key="2">
    <source>
        <dbReference type="EMBL" id="RDZ05530.1"/>
    </source>
</evidence>
<comment type="caution">
    <text evidence="2">The sequence shown here is derived from an EMBL/GenBank/DDBJ whole genome shotgun (WGS) entry which is preliminary data.</text>
</comment>
<dbReference type="PROSITE" id="PS50943">
    <property type="entry name" value="HTH_CROC1"/>
    <property type="match status" value="1"/>
</dbReference>
<name>A0A3D8WU54_PRIMG</name>
<protein>
    <recommendedName>
        <fullName evidence="1">HTH cro/C1-type domain-containing protein</fullName>
    </recommendedName>
</protein>
<dbReference type="RefSeq" id="WP_116079091.1">
    <property type="nucleotide sequence ID" value="NZ_PQWM01000077.1"/>
</dbReference>
<feature type="domain" description="HTH cro/C1-type" evidence="1">
    <location>
        <begin position="44"/>
        <end position="99"/>
    </location>
</feature>
<sequence>MFTYPVNMTDDEFSEFLEEAGDIYEAECLADGTTPEQIMLGDELRYEREKRGLSQKDMQDLFAIKAPTICRYENGQRKITPWHKIIIERFINGDYDYDIDAYMLDKNPAKGKGILV</sequence>
<dbReference type="CDD" id="cd00093">
    <property type="entry name" value="HTH_XRE"/>
    <property type="match status" value="1"/>
</dbReference>
<proteinExistence type="predicted"/>
<evidence type="ECO:0000259" key="1">
    <source>
        <dbReference type="PROSITE" id="PS50943"/>
    </source>
</evidence>
<dbReference type="InterPro" id="IPR010982">
    <property type="entry name" value="Lambda_DNA-bd_dom_sf"/>
</dbReference>
<dbReference type="Gene3D" id="1.10.260.40">
    <property type="entry name" value="lambda repressor-like DNA-binding domains"/>
    <property type="match status" value="1"/>
</dbReference>
<dbReference type="Proteomes" id="UP000256519">
    <property type="component" value="Unassembled WGS sequence"/>
</dbReference>
<gene>
    <name evidence="2" type="ORF">C3744_29450</name>
</gene>
<accession>A0A3D8WU54</accession>
<dbReference type="GO" id="GO:0003677">
    <property type="term" value="F:DNA binding"/>
    <property type="evidence" value="ECO:0007669"/>
    <property type="project" value="InterPro"/>
</dbReference>
<reference evidence="2 3" key="1">
    <citation type="journal article" date="2018" name="Appl. Environ. Microbiol.">
        <title>Antimicrobial susceptibility testing and tentative epidemiological cut-off values of five Bacillus species relevant for use as animal feed additives or for plant protection.</title>
        <authorList>
            <person name="Agerso Y."/>
            <person name="Stuer-Lauridsen B."/>
            <person name="Bjerre K."/>
            <person name="Jensen M.G."/>
            <person name="Johansen E."/>
            <person name="Bennedsen M."/>
            <person name="Brockmann E."/>
            <person name="Nielsen B."/>
        </authorList>
    </citation>
    <scope>NUCLEOTIDE SEQUENCE [LARGE SCALE GENOMIC DNA]</scope>
    <source>
        <strain evidence="2 3">CHCC20162</strain>
    </source>
</reference>
<evidence type="ECO:0000313" key="3">
    <source>
        <dbReference type="Proteomes" id="UP000256519"/>
    </source>
</evidence>
<organism evidence="2 3">
    <name type="scientific">Priestia megaterium</name>
    <name type="common">Bacillus megaterium</name>
    <dbReference type="NCBI Taxonomy" id="1404"/>
    <lineage>
        <taxon>Bacteria</taxon>
        <taxon>Bacillati</taxon>
        <taxon>Bacillota</taxon>
        <taxon>Bacilli</taxon>
        <taxon>Bacillales</taxon>
        <taxon>Bacillaceae</taxon>
        <taxon>Priestia</taxon>
    </lineage>
</organism>
<dbReference type="InterPro" id="IPR001387">
    <property type="entry name" value="Cro/C1-type_HTH"/>
</dbReference>
<dbReference type="Pfam" id="PF13560">
    <property type="entry name" value="HTH_31"/>
    <property type="match status" value="1"/>
</dbReference>
<dbReference type="AlphaFoldDB" id="A0A3D8WU54"/>
<dbReference type="EMBL" id="PQWM01000077">
    <property type="protein sequence ID" value="RDZ05530.1"/>
    <property type="molecule type" value="Genomic_DNA"/>
</dbReference>
<dbReference type="SUPFAM" id="SSF47413">
    <property type="entry name" value="lambda repressor-like DNA-binding domains"/>
    <property type="match status" value="1"/>
</dbReference>
<dbReference type="SMART" id="SM00530">
    <property type="entry name" value="HTH_XRE"/>
    <property type="match status" value="1"/>
</dbReference>